<dbReference type="Proteomes" id="UP000275385">
    <property type="component" value="Unassembled WGS sequence"/>
</dbReference>
<evidence type="ECO:0000256" key="1">
    <source>
        <dbReference type="ARBA" id="ARBA00022737"/>
    </source>
</evidence>
<dbReference type="PANTHER" id="PTHR10039:SF5">
    <property type="entry name" value="NACHT DOMAIN-CONTAINING PROTEIN"/>
    <property type="match status" value="1"/>
</dbReference>
<comment type="caution">
    <text evidence="4">The sequence shown here is derived from an EMBL/GenBank/DDBJ whole genome shotgun (WGS) entry which is preliminary data.</text>
</comment>
<evidence type="ECO:0000256" key="2">
    <source>
        <dbReference type="SAM" id="MobiDB-lite"/>
    </source>
</evidence>
<protein>
    <recommendedName>
        <fullName evidence="3">Nephrocystin 3-like N-terminal domain-containing protein</fullName>
    </recommendedName>
</protein>
<dbReference type="Gene3D" id="3.40.50.300">
    <property type="entry name" value="P-loop containing nucleotide triphosphate hydrolases"/>
    <property type="match status" value="1"/>
</dbReference>
<accession>A0A420YL05</accession>
<dbReference type="Pfam" id="PF24883">
    <property type="entry name" value="NPHP3_N"/>
    <property type="match status" value="1"/>
</dbReference>
<keyword evidence="5" id="KW-1185">Reference proteome</keyword>
<evidence type="ECO:0000313" key="5">
    <source>
        <dbReference type="Proteomes" id="UP000275385"/>
    </source>
</evidence>
<sequence>MLKDLGEEIKNVEKHKTMIQSLSYSAMKHRQGEIPVAQMGTLNWLFDARKSTFVEWLQHGNGVFWVTGQAGSGKSTLMKFAAHHLQTMHYLQTWAAPSELYTAEHYFWAAGERMQKSMQGLLQNLLHQLFRSLPGLIDILCPDRSFDHTWDLDELRAAFNTLSNQTRLGAKFCFFIDGHDEYNDGRPECEGEFETVVKMVNTLAASGHVKICASSRPWPAFQDEWEASKYVLEVHRLTKEDIDKYISVMLAENGKFSQLANSDERYLHLIQEISHRAKGVWLWVYLVVRDLLRDLRDNEPYKQLLVRLDSYPKELQLYYEDIYGRVERSEPTLSAQIFLLALEVEVPLSLLVLEHPSTPEDPNVAGRALKDPVSLVTSEYMRTRTARDFLAKKSAEKCFPAPKEFYARKFMAYFKYVQIRRSYSLLPDQRLREDVFDFFRVLPKHGANPDITVQPQGEMAMPLLDYLVTHLDHAEYDELRGYHRSPEERNSHGSLRAGMDR</sequence>
<organism evidence="4 5">
    <name type="scientific">Coniochaeta pulveracea</name>
    <dbReference type="NCBI Taxonomy" id="177199"/>
    <lineage>
        <taxon>Eukaryota</taxon>
        <taxon>Fungi</taxon>
        <taxon>Dikarya</taxon>
        <taxon>Ascomycota</taxon>
        <taxon>Pezizomycotina</taxon>
        <taxon>Sordariomycetes</taxon>
        <taxon>Sordariomycetidae</taxon>
        <taxon>Coniochaetales</taxon>
        <taxon>Coniochaetaceae</taxon>
        <taxon>Coniochaeta</taxon>
    </lineage>
</organism>
<dbReference type="AlphaFoldDB" id="A0A420YL05"/>
<dbReference type="STRING" id="177199.A0A420YL05"/>
<gene>
    <name evidence="4" type="ORF">DL546_006492</name>
</gene>
<name>A0A420YL05_9PEZI</name>
<dbReference type="InterPro" id="IPR056884">
    <property type="entry name" value="NPHP3-like_N"/>
</dbReference>
<dbReference type="PANTHER" id="PTHR10039">
    <property type="entry name" value="AMELOGENIN"/>
    <property type="match status" value="1"/>
</dbReference>
<feature type="compositionally biased region" description="Basic and acidic residues" evidence="2">
    <location>
        <begin position="479"/>
        <end position="491"/>
    </location>
</feature>
<evidence type="ECO:0000259" key="3">
    <source>
        <dbReference type="Pfam" id="PF24883"/>
    </source>
</evidence>
<reference evidence="4 5" key="1">
    <citation type="submission" date="2018-08" db="EMBL/GenBank/DDBJ databases">
        <title>Draft genome of the lignicolous fungus Coniochaeta pulveracea.</title>
        <authorList>
            <person name="Borstlap C.J."/>
            <person name="De Witt R.N."/>
            <person name="Botha A."/>
            <person name="Volschenk H."/>
        </authorList>
    </citation>
    <scope>NUCLEOTIDE SEQUENCE [LARGE SCALE GENOMIC DNA]</scope>
    <source>
        <strain evidence="4 5">CAB683</strain>
    </source>
</reference>
<evidence type="ECO:0000313" key="4">
    <source>
        <dbReference type="EMBL" id="RKU48515.1"/>
    </source>
</evidence>
<proteinExistence type="predicted"/>
<dbReference type="EMBL" id="QVQW01000004">
    <property type="protein sequence ID" value="RKU48515.1"/>
    <property type="molecule type" value="Genomic_DNA"/>
</dbReference>
<feature type="domain" description="Nephrocystin 3-like N-terminal" evidence="3">
    <location>
        <begin position="40"/>
        <end position="216"/>
    </location>
</feature>
<feature type="region of interest" description="Disordered" evidence="2">
    <location>
        <begin position="479"/>
        <end position="501"/>
    </location>
</feature>
<dbReference type="InterPro" id="IPR027417">
    <property type="entry name" value="P-loop_NTPase"/>
</dbReference>
<dbReference type="OrthoDB" id="443402at2759"/>
<dbReference type="SUPFAM" id="SSF52540">
    <property type="entry name" value="P-loop containing nucleoside triphosphate hydrolases"/>
    <property type="match status" value="1"/>
</dbReference>
<keyword evidence="1" id="KW-0677">Repeat</keyword>